<evidence type="ECO:0000256" key="6">
    <source>
        <dbReference type="PROSITE-ProRule" id="PRU00221"/>
    </source>
</evidence>
<dbReference type="GO" id="GO:0036064">
    <property type="term" value="C:ciliary basal body"/>
    <property type="evidence" value="ECO:0007669"/>
    <property type="project" value="TreeGrafter"/>
</dbReference>
<keyword evidence="2" id="KW-0677">Repeat</keyword>
<evidence type="ECO:0000256" key="1">
    <source>
        <dbReference type="ARBA" id="ARBA00022574"/>
    </source>
</evidence>
<dbReference type="eggNOG" id="ENOG502QSVJ">
    <property type="taxonomic scope" value="Eukaryota"/>
</dbReference>
<dbReference type="AlphaFoldDB" id="A0A087XZW5"/>
<dbReference type="InterPro" id="IPR001680">
    <property type="entry name" value="WD40_rpt"/>
</dbReference>
<dbReference type="GeneTree" id="ENSGT00940000157494"/>
<dbReference type="GO" id="GO:0060271">
    <property type="term" value="P:cilium assembly"/>
    <property type="evidence" value="ECO:0007669"/>
    <property type="project" value="UniProtKB-ARBA"/>
</dbReference>
<dbReference type="PANTHER" id="PTHR44019">
    <property type="entry name" value="WD REPEAT-CONTAINING PROTEIN 55"/>
    <property type="match status" value="1"/>
</dbReference>
<keyword evidence="1 6" id="KW-0853">WD repeat</keyword>
<dbReference type="SMART" id="SM00320">
    <property type="entry name" value="WD40"/>
    <property type="match status" value="7"/>
</dbReference>
<comment type="similarity">
    <text evidence="4">Belongs to the WD repeat POC1 family.</text>
</comment>
<reference evidence="8" key="1">
    <citation type="submission" date="2013-10" db="EMBL/GenBank/DDBJ databases">
        <authorList>
            <person name="Schartl M."/>
            <person name="Warren W."/>
        </authorList>
    </citation>
    <scope>NUCLEOTIDE SEQUENCE [LARGE SCALE GENOMIC DNA]</scope>
    <source>
        <strain evidence="8">female</strain>
    </source>
</reference>
<feature type="repeat" description="WD" evidence="6">
    <location>
        <begin position="14"/>
        <end position="55"/>
    </location>
</feature>
<dbReference type="InterPro" id="IPR036322">
    <property type="entry name" value="WD40_repeat_dom_sf"/>
</dbReference>
<keyword evidence="8" id="KW-1185">Reference proteome</keyword>
<keyword evidence="3" id="KW-0175">Coiled coil</keyword>
<dbReference type="InterPro" id="IPR050505">
    <property type="entry name" value="WDR55/POC1"/>
</dbReference>
<dbReference type="InterPro" id="IPR019775">
    <property type="entry name" value="WD40_repeat_CS"/>
</dbReference>
<reference evidence="7" key="2">
    <citation type="submission" date="2025-08" db="UniProtKB">
        <authorList>
            <consortium name="Ensembl"/>
        </authorList>
    </citation>
    <scope>IDENTIFICATION</scope>
</reference>
<dbReference type="GO" id="GO:0007017">
    <property type="term" value="P:microtubule-based process"/>
    <property type="evidence" value="ECO:0007669"/>
    <property type="project" value="UniProtKB-ARBA"/>
</dbReference>
<dbReference type="STRING" id="48698.ENSPFOP00000011318"/>
<dbReference type="PROSITE" id="PS00678">
    <property type="entry name" value="WD_REPEATS_1"/>
    <property type="match status" value="2"/>
</dbReference>
<evidence type="ECO:0000256" key="4">
    <source>
        <dbReference type="ARBA" id="ARBA00037984"/>
    </source>
</evidence>
<feature type="repeat" description="WD" evidence="6">
    <location>
        <begin position="140"/>
        <end position="181"/>
    </location>
</feature>
<sequence length="480" mass="53921">MTSALSDPTLERHFKGHRHTVTSVDFSCSMKQIATGSVDSCVMIWNMKPQMRAYRFDGHKEAVTCVQFSPSGHLVASTSRDKTVRLWVPSMKADSTVFRAHTATVRCVNFSCDGQTMVTSSDDKTIKLWTVHRQKFLFSFSQHMNWVRCVRFSPDDGLIVSCSDDKTIKLWDKKTRECIHTFTEHAGYASYVDFHPSGTCIAAASTDTSVKIWDIRTHKMLQHYPVHSGAVNGLSFHPGGNFLITASSDSTMKILDLVEGKLLYTLHGHQGAVTCVAFSRAGDYFSSGGSDEQVLVWKSNFDECIESSNDVKSQCKTTCPQQPVHSNYVYSFSPRLNTHTHHGYTVAPLFLLSNTITFGQPLLSLFMYFPLEKMIELLEDLVTYEPNENQCLPQLPGISSTNSQFLSPADCVDGRVPSSLANTLEHIIGQLDVLTQTVSILEQRLTLTEDKLKECLENQMEIGLHLQNRDEGRRWPNQHC</sequence>
<dbReference type="InterPro" id="IPR020472">
    <property type="entry name" value="WD40_PAC1"/>
</dbReference>
<feature type="repeat" description="WD" evidence="6">
    <location>
        <begin position="266"/>
        <end position="307"/>
    </location>
</feature>
<protein>
    <recommendedName>
        <fullName evidence="5">POC1 centriolar protein homolog A</fullName>
    </recommendedName>
</protein>
<dbReference type="SUPFAM" id="SSF50978">
    <property type="entry name" value="WD40 repeat-like"/>
    <property type="match status" value="1"/>
</dbReference>
<feature type="repeat" description="WD" evidence="6">
    <location>
        <begin position="98"/>
        <end position="139"/>
    </location>
</feature>
<dbReference type="PROSITE" id="PS50082">
    <property type="entry name" value="WD_REPEATS_2"/>
    <property type="match status" value="7"/>
</dbReference>
<reference evidence="7" key="3">
    <citation type="submission" date="2025-09" db="UniProtKB">
        <authorList>
            <consortium name="Ensembl"/>
        </authorList>
    </citation>
    <scope>IDENTIFICATION</scope>
</reference>
<feature type="repeat" description="WD" evidence="6">
    <location>
        <begin position="56"/>
        <end position="87"/>
    </location>
</feature>
<feature type="repeat" description="WD" evidence="6">
    <location>
        <begin position="182"/>
        <end position="223"/>
    </location>
</feature>
<dbReference type="FunFam" id="2.130.10.10:FF:000235">
    <property type="entry name" value="POC1 centriolar protein homolog B"/>
    <property type="match status" value="1"/>
</dbReference>
<dbReference type="InterPro" id="IPR015943">
    <property type="entry name" value="WD40/YVTN_repeat-like_dom_sf"/>
</dbReference>
<dbReference type="Ensembl" id="ENSPFOT00000011334.2">
    <property type="protein sequence ID" value="ENSPFOP00000011318.2"/>
    <property type="gene ID" value="ENSPFOG00000011354.2"/>
</dbReference>
<dbReference type="Proteomes" id="UP000028760">
    <property type="component" value="Unassembled WGS sequence"/>
</dbReference>
<name>A0A087XZW5_POEFO</name>
<dbReference type="EMBL" id="AYCK01000361">
    <property type="status" value="NOT_ANNOTATED_CDS"/>
    <property type="molecule type" value="Genomic_DNA"/>
</dbReference>
<evidence type="ECO:0000313" key="8">
    <source>
        <dbReference type="Proteomes" id="UP000028760"/>
    </source>
</evidence>
<feature type="repeat" description="WD" evidence="6">
    <location>
        <begin position="224"/>
        <end position="265"/>
    </location>
</feature>
<dbReference type="Pfam" id="PF00400">
    <property type="entry name" value="WD40"/>
    <property type="match status" value="7"/>
</dbReference>
<dbReference type="GO" id="GO:0048871">
    <property type="term" value="P:multicellular organismal-level homeostasis"/>
    <property type="evidence" value="ECO:0007669"/>
    <property type="project" value="UniProtKB-ARBA"/>
</dbReference>
<dbReference type="PROSITE" id="PS50294">
    <property type="entry name" value="WD_REPEATS_REGION"/>
    <property type="match status" value="7"/>
</dbReference>
<dbReference type="EMBL" id="AYCK01000360">
    <property type="status" value="NOT_ANNOTATED_CDS"/>
    <property type="molecule type" value="Genomic_DNA"/>
</dbReference>
<evidence type="ECO:0000256" key="2">
    <source>
        <dbReference type="ARBA" id="ARBA00022737"/>
    </source>
</evidence>
<accession>A0A087XZW5</accession>
<organism evidence="7 8">
    <name type="scientific">Poecilia formosa</name>
    <name type="common">Amazon molly</name>
    <name type="synonym">Limia formosa</name>
    <dbReference type="NCBI Taxonomy" id="48698"/>
    <lineage>
        <taxon>Eukaryota</taxon>
        <taxon>Metazoa</taxon>
        <taxon>Chordata</taxon>
        <taxon>Craniata</taxon>
        <taxon>Vertebrata</taxon>
        <taxon>Euteleostomi</taxon>
        <taxon>Actinopterygii</taxon>
        <taxon>Neopterygii</taxon>
        <taxon>Teleostei</taxon>
        <taxon>Neoteleostei</taxon>
        <taxon>Acanthomorphata</taxon>
        <taxon>Ovalentaria</taxon>
        <taxon>Atherinomorphae</taxon>
        <taxon>Cyprinodontiformes</taxon>
        <taxon>Poeciliidae</taxon>
        <taxon>Poeciliinae</taxon>
        <taxon>Poecilia</taxon>
    </lineage>
</organism>
<evidence type="ECO:0000313" key="7">
    <source>
        <dbReference type="Ensembl" id="ENSPFOP00000011318.2"/>
    </source>
</evidence>
<dbReference type="Gene3D" id="2.130.10.10">
    <property type="entry name" value="YVTN repeat-like/Quinoprotein amine dehydrogenase"/>
    <property type="match status" value="3"/>
</dbReference>
<dbReference type="PRINTS" id="PR00320">
    <property type="entry name" value="GPROTEINBRPT"/>
</dbReference>
<evidence type="ECO:0000256" key="5">
    <source>
        <dbReference type="ARBA" id="ARBA00039725"/>
    </source>
</evidence>
<dbReference type="CDD" id="cd00200">
    <property type="entry name" value="WD40"/>
    <property type="match status" value="1"/>
</dbReference>
<dbReference type="GO" id="GO:0005814">
    <property type="term" value="C:centriole"/>
    <property type="evidence" value="ECO:0007669"/>
    <property type="project" value="TreeGrafter"/>
</dbReference>
<dbReference type="PANTHER" id="PTHR44019:SF2">
    <property type="entry name" value="POC1 CENTRIOLAR PROTEIN HOMOLOG A"/>
    <property type="match status" value="1"/>
</dbReference>
<evidence type="ECO:0000256" key="3">
    <source>
        <dbReference type="ARBA" id="ARBA00023054"/>
    </source>
</evidence>
<proteinExistence type="inferred from homology"/>